<keyword evidence="5 11" id="KW-0863">Zinc-finger</keyword>
<dbReference type="PROSITE" id="PS00028">
    <property type="entry name" value="ZINC_FINGER_C2H2_1"/>
    <property type="match status" value="3"/>
</dbReference>
<dbReference type="Proteomes" id="UP000494206">
    <property type="component" value="Unassembled WGS sequence"/>
</dbReference>
<dbReference type="GO" id="GO:0000978">
    <property type="term" value="F:RNA polymerase II cis-regulatory region sequence-specific DNA binding"/>
    <property type="evidence" value="ECO:0007669"/>
    <property type="project" value="TreeGrafter"/>
</dbReference>
<dbReference type="FunFam" id="3.30.160.60:FF:000624">
    <property type="entry name" value="zinc finger protein 697"/>
    <property type="match status" value="1"/>
</dbReference>
<comment type="similarity">
    <text evidence="2">Belongs to the krueppel C2H2-type zinc-finger protein family.</text>
</comment>
<keyword evidence="14" id="KW-1185">Reference proteome</keyword>
<feature type="domain" description="C2H2-type" evidence="12">
    <location>
        <begin position="237"/>
        <end position="264"/>
    </location>
</feature>
<evidence type="ECO:0000256" key="7">
    <source>
        <dbReference type="ARBA" id="ARBA00023015"/>
    </source>
</evidence>
<evidence type="ECO:0000256" key="5">
    <source>
        <dbReference type="ARBA" id="ARBA00022771"/>
    </source>
</evidence>
<dbReference type="AlphaFoldDB" id="A0A8S1EBI5"/>
<dbReference type="OrthoDB" id="4748970at2759"/>
<evidence type="ECO:0000256" key="6">
    <source>
        <dbReference type="ARBA" id="ARBA00022833"/>
    </source>
</evidence>
<keyword evidence="10" id="KW-0539">Nucleus</keyword>
<evidence type="ECO:0000256" key="1">
    <source>
        <dbReference type="ARBA" id="ARBA00004123"/>
    </source>
</evidence>
<dbReference type="InterPro" id="IPR013087">
    <property type="entry name" value="Znf_C2H2_type"/>
</dbReference>
<keyword evidence="4" id="KW-0677">Repeat</keyword>
<evidence type="ECO:0000256" key="9">
    <source>
        <dbReference type="ARBA" id="ARBA00023163"/>
    </source>
</evidence>
<evidence type="ECO:0000256" key="4">
    <source>
        <dbReference type="ARBA" id="ARBA00022737"/>
    </source>
</evidence>
<keyword evidence="3" id="KW-0479">Metal-binding</keyword>
<dbReference type="PANTHER" id="PTHR23235">
    <property type="entry name" value="KRUEPPEL-LIKE TRANSCRIPTION FACTOR"/>
    <property type="match status" value="1"/>
</dbReference>
<dbReference type="SMART" id="SM00355">
    <property type="entry name" value="ZnF_C2H2"/>
    <property type="match status" value="3"/>
</dbReference>
<keyword evidence="6" id="KW-0862">Zinc</keyword>
<comment type="caution">
    <text evidence="13">The sequence shown here is derived from an EMBL/GenBank/DDBJ whole genome shotgun (WGS) entry which is preliminary data.</text>
</comment>
<keyword evidence="9" id="KW-0804">Transcription</keyword>
<evidence type="ECO:0000256" key="2">
    <source>
        <dbReference type="ARBA" id="ARBA00006991"/>
    </source>
</evidence>
<feature type="domain" description="C2H2-type" evidence="12">
    <location>
        <begin position="207"/>
        <end position="236"/>
    </location>
</feature>
<keyword evidence="8" id="KW-0238">DNA-binding</keyword>
<proteinExistence type="inferred from homology"/>
<dbReference type="FunFam" id="3.30.160.60:FF:002639">
    <property type="entry name" value="Kruppel-Like Factor (Zinc finger protein)"/>
    <property type="match status" value="1"/>
</dbReference>
<evidence type="ECO:0000256" key="11">
    <source>
        <dbReference type="PROSITE-ProRule" id="PRU00042"/>
    </source>
</evidence>
<comment type="subcellular location">
    <subcellularLocation>
        <location evidence="1">Nucleus</location>
    </subcellularLocation>
</comment>
<dbReference type="SUPFAM" id="SSF57667">
    <property type="entry name" value="beta-beta-alpha zinc fingers"/>
    <property type="match status" value="2"/>
</dbReference>
<evidence type="ECO:0000256" key="3">
    <source>
        <dbReference type="ARBA" id="ARBA00022723"/>
    </source>
</evidence>
<dbReference type="FunFam" id="3.30.160.60:FF:000018">
    <property type="entry name" value="Krueppel-like factor 15"/>
    <property type="match status" value="1"/>
</dbReference>
<evidence type="ECO:0000313" key="14">
    <source>
        <dbReference type="Proteomes" id="UP000494206"/>
    </source>
</evidence>
<gene>
    <name evidence="13" type="ORF">CBOVIS_LOCUS449</name>
</gene>
<reference evidence="13 14" key="1">
    <citation type="submission" date="2020-04" db="EMBL/GenBank/DDBJ databases">
        <authorList>
            <person name="Laetsch R D."/>
            <person name="Stevens L."/>
            <person name="Kumar S."/>
            <person name="Blaxter L. M."/>
        </authorList>
    </citation>
    <scope>NUCLEOTIDE SEQUENCE [LARGE SCALE GENOMIC DNA]</scope>
</reference>
<sequence length="279" mass="32725">MFEPENPSCSFFEHSSAYPQYVQFSAEQFNNTQYINVHNYHFHGPMPMMEQHQQHSSQQPMFFNPGPTPPAEGYNQFEEKPIWLKDEHITFTPTREFYDGDVGYEDIVKGFSGPTSPSASVSSNSFSSDLSIQPECEDSRLPLKERGRVYRPRSAIRPKKTPAKRRDKEVLDKLRVHHCTAPGCDKVYTKSSHLKAHERIHKGEKPYHCEWPNCSWRFARSDELTRHYRKHTGAKPFKCQDCGRQFSRSDHLQLHMKRHENANYEQNIPDLYFRDLVSQ</sequence>
<feature type="domain" description="C2H2-type" evidence="12">
    <location>
        <begin position="177"/>
        <end position="206"/>
    </location>
</feature>
<dbReference type="GO" id="GO:0008270">
    <property type="term" value="F:zinc ion binding"/>
    <property type="evidence" value="ECO:0007669"/>
    <property type="project" value="UniProtKB-KW"/>
</dbReference>
<dbReference type="GO" id="GO:0005634">
    <property type="term" value="C:nucleus"/>
    <property type="evidence" value="ECO:0007669"/>
    <property type="project" value="UniProtKB-SubCell"/>
</dbReference>
<protein>
    <recommendedName>
        <fullName evidence="12">C2H2-type domain-containing protein</fullName>
    </recommendedName>
</protein>
<evidence type="ECO:0000256" key="10">
    <source>
        <dbReference type="ARBA" id="ARBA00023242"/>
    </source>
</evidence>
<dbReference type="EMBL" id="CADEPM010000001">
    <property type="protein sequence ID" value="CAB3396967.1"/>
    <property type="molecule type" value="Genomic_DNA"/>
</dbReference>
<name>A0A8S1EBI5_9PELO</name>
<accession>A0A8S1EBI5</accession>
<dbReference type="GO" id="GO:0000981">
    <property type="term" value="F:DNA-binding transcription factor activity, RNA polymerase II-specific"/>
    <property type="evidence" value="ECO:0007669"/>
    <property type="project" value="TreeGrafter"/>
</dbReference>
<evidence type="ECO:0000313" key="13">
    <source>
        <dbReference type="EMBL" id="CAB3396967.1"/>
    </source>
</evidence>
<evidence type="ECO:0000256" key="8">
    <source>
        <dbReference type="ARBA" id="ARBA00023125"/>
    </source>
</evidence>
<evidence type="ECO:0000259" key="12">
    <source>
        <dbReference type="PROSITE" id="PS50157"/>
    </source>
</evidence>
<organism evidence="13 14">
    <name type="scientific">Caenorhabditis bovis</name>
    <dbReference type="NCBI Taxonomy" id="2654633"/>
    <lineage>
        <taxon>Eukaryota</taxon>
        <taxon>Metazoa</taxon>
        <taxon>Ecdysozoa</taxon>
        <taxon>Nematoda</taxon>
        <taxon>Chromadorea</taxon>
        <taxon>Rhabditida</taxon>
        <taxon>Rhabditina</taxon>
        <taxon>Rhabditomorpha</taxon>
        <taxon>Rhabditoidea</taxon>
        <taxon>Rhabditidae</taxon>
        <taxon>Peloderinae</taxon>
        <taxon>Caenorhabditis</taxon>
    </lineage>
</organism>
<dbReference type="InterPro" id="IPR036236">
    <property type="entry name" value="Znf_C2H2_sf"/>
</dbReference>
<keyword evidence="7" id="KW-0805">Transcription regulation</keyword>
<dbReference type="PANTHER" id="PTHR23235:SF62">
    <property type="entry name" value="KRUPPEL-LIKE FACTOR 2"/>
    <property type="match status" value="1"/>
</dbReference>
<dbReference type="PROSITE" id="PS50157">
    <property type="entry name" value="ZINC_FINGER_C2H2_2"/>
    <property type="match status" value="3"/>
</dbReference>
<dbReference type="Pfam" id="PF00096">
    <property type="entry name" value="zf-C2H2"/>
    <property type="match status" value="3"/>
</dbReference>
<dbReference type="Gene3D" id="3.30.160.60">
    <property type="entry name" value="Classic Zinc Finger"/>
    <property type="match status" value="3"/>
</dbReference>